<keyword evidence="7" id="KW-0175">Coiled coil</keyword>
<dbReference type="GO" id="GO:0000160">
    <property type="term" value="P:phosphorelay signal transduction system"/>
    <property type="evidence" value="ECO:0007669"/>
    <property type="project" value="InterPro"/>
</dbReference>
<accession>A0A6V8SAQ3</accession>
<dbReference type="EMBL" id="BLZR01000001">
    <property type="protein sequence ID" value="GFP74319.1"/>
    <property type="molecule type" value="Genomic_DNA"/>
</dbReference>
<dbReference type="Pfam" id="PF12833">
    <property type="entry name" value="HTH_18"/>
    <property type="match status" value="1"/>
</dbReference>
<dbReference type="AlphaFoldDB" id="A0A6V8SAQ3"/>
<organism evidence="10 11">
    <name type="scientific">Clostridium fungisolvens</name>
    <dbReference type="NCBI Taxonomy" id="1604897"/>
    <lineage>
        <taxon>Bacteria</taxon>
        <taxon>Bacillati</taxon>
        <taxon>Bacillota</taxon>
        <taxon>Clostridia</taxon>
        <taxon>Eubacteriales</taxon>
        <taxon>Clostridiaceae</taxon>
        <taxon>Clostridium</taxon>
    </lineage>
</organism>
<keyword evidence="3" id="KW-0238">DNA-binding</keyword>
<dbReference type="PANTHER" id="PTHR43280">
    <property type="entry name" value="ARAC-FAMILY TRANSCRIPTIONAL REGULATOR"/>
    <property type="match status" value="1"/>
</dbReference>
<dbReference type="InterPro" id="IPR018060">
    <property type="entry name" value="HTH_AraC"/>
</dbReference>
<dbReference type="SUPFAM" id="SSF46689">
    <property type="entry name" value="Homeodomain-like"/>
    <property type="match status" value="2"/>
</dbReference>
<keyword evidence="2" id="KW-0805">Transcription regulation</keyword>
<keyword evidence="11" id="KW-1185">Reference proteome</keyword>
<dbReference type="PRINTS" id="PR00032">
    <property type="entry name" value="HTHARAC"/>
</dbReference>
<keyword evidence="4" id="KW-0804">Transcription</keyword>
<evidence type="ECO:0000256" key="3">
    <source>
        <dbReference type="ARBA" id="ARBA00023125"/>
    </source>
</evidence>
<evidence type="ECO:0000256" key="2">
    <source>
        <dbReference type="ARBA" id="ARBA00023015"/>
    </source>
</evidence>
<reference evidence="10 11" key="1">
    <citation type="submission" date="2020-07" db="EMBL/GenBank/DDBJ databases">
        <title>A new beta-1,3-glucan-decomposing anaerobic bacterium isolated from anoxic soil subjected to biological soil disinfestation.</title>
        <authorList>
            <person name="Ueki A."/>
            <person name="Tonouchi A."/>
        </authorList>
    </citation>
    <scope>NUCLEOTIDE SEQUENCE [LARGE SCALE GENOMIC DNA]</scope>
    <source>
        <strain evidence="10 11">TW1</strain>
    </source>
</reference>
<feature type="domain" description="Response regulatory" evidence="9">
    <location>
        <begin position="3"/>
        <end position="120"/>
    </location>
</feature>
<dbReference type="InterPro" id="IPR020449">
    <property type="entry name" value="Tscrpt_reg_AraC-type_HTH"/>
</dbReference>
<dbReference type="InterPro" id="IPR001789">
    <property type="entry name" value="Sig_transdc_resp-reg_receiver"/>
</dbReference>
<evidence type="ECO:0000259" key="8">
    <source>
        <dbReference type="PROSITE" id="PS01124"/>
    </source>
</evidence>
<dbReference type="PROSITE" id="PS00041">
    <property type="entry name" value="HTH_ARAC_FAMILY_1"/>
    <property type="match status" value="1"/>
</dbReference>
<proteinExistence type="predicted"/>
<dbReference type="GO" id="GO:0003700">
    <property type="term" value="F:DNA-binding transcription factor activity"/>
    <property type="evidence" value="ECO:0007669"/>
    <property type="project" value="InterPro"/>
</dbReference>
<evidence type="ECO:0000256" key="1">
    <source>
        <dbReference type="ARBA" id="ARBA00018672"/>
    </source>
</evidence>
<keyword evidence="6" id="KW-0597">Phosphoprotein</keyword>
<feature type="coiled-coil region" evidence="7">
    <location>
        <begin position="109"/>
        <end position="136"/>
    </location>
</feature>
<evidence type="ECO:0000259" key="9">
    <source>
        <dbReference type="PROSITE" id="PS50110"/>
    </source>
</evidence>
<dbReference type="GO" id="GO:0043565">
    <property type="term" value="F:sequence-specific DNA binding"/>
    <property type="evidence" value="ECO:0007669"/>
    <property type="project" value="InterPro"/>
</dbReference>
<feature type="domain" description="HTH araC/xylS-type" evidence="8">
    <location>
        <begin position="411"/>
        <end position="509"/>
    </location>
</feature>
<dbReference type="SMART" id="SM00448">
    <property type="entry name" value="REC"/>
    <property type="match status" value="1"/>
</dbReference>
<dbReference type="Proteomes" id="UP000580568">
    <property type="component" value="Unassembled WGS sequence"/>
</dbReference>
<dbReference type="PROSITE" id="PS50110">
    <property type="entry name" value="RESPONSE_REGULATORY"/>
    <property type="match status" value="1"/>
</dbReference>
<dbReference type="Pfam" id="PF00072">
    <property type="entry name" value="Response_reg"/>
    <property type="match status" value="1"/>
</dbReference>
<dbReference type="InterPro" id="IPR011006">
    <property type="entry name" value="CheY-like_superfamily"/>
</dbReference>
<dbReference type="Gene3D" id="1.10.10.60">
    <property type="entry name" value="Homeodomain-like"/>
    <property type="match status" value="2"/>
</dbReference>
<dbReference type="RefSeq" id="WP_183275879.1">
    <property type="nucleotide sequence ID" value="NZ_BLZR01000001.1"/>
</dbReference>
<sequence>MKKVLIVDDEKFIRNGLESIIKRKYEDKYETILCSNGIDALDKVKNNEIFFVITDIRMPDCDGIEFLKKLNNEEIKIPTLILSGYDDFNYAVEALRYGAKDYLLKPIKKNELYECIEKIEKEYDLAMENSNKESIELINEVSNRFNIILLNERLNDEAIKEELAKLCQGIDESSYYLAVLFKKDLMMIPETERNEKYDELLKAIIRQEEKVSAFVDNQGNLNIIYSDINAIADIKNWINENKKYGYCCGVSNNLIDFNQFRFGYKNAILALKSNLIYKENRRLTTYEYVLEKSKTIVQNELVEKLINLIGTKRRDKIVEFLQLIYAEEVVREHGIVYLERSNEKLLENMKSYLDQQISSNLELKHKLEFISNILNFSNYREFYYELKELVLYVDELLFEMRRALCDKSFIGKAIEYINDNYSKNLSLTVVSNVVSVNYSYFSQVFKEHTGENFINYLRNIRVKKAQELLREQELKVYEVAEAVGYSDSKQFTKAFKSVTGITPQEFKEKQFIN</sequence>
<protein>
    <recommendedName>
        <fullName evidence="1">Stage 0 sporulation protein A homolog</fullName>
    </recommendedName>
</protein>
<feature type="modified residue" description="4-aspartylphosphate" evidence="6">
    <location>
        <position position="55"/>
    </location>
</feature>
<evidence type="ECO:0000313" key="10">
    <source>
        <dbReference type="EMBL" id="GFP74319.1"/>
    </source>
</evidence>
<dbReference type="InterPro" id="IPR009057">
    <property type="entry name" value="Homeodomain-like_sf"/>
</dbReference>
<comment type="caution">
    <text evidence="10">The sequence shown here is derived from an EMBL/GenBank/DDBJ whole genome shotgun (WGS) entry which is preliminary data.</text>
</comment>
<dbReference type="SUPFAM" id="SSF52172">
    <property type="entry name" value="CheY-like"/>
    <property type="match status" value="1"/>
</dbReference>
<evidence type="ECO:0000256" key="7">
    <source>
        <dbReference type="SAM" id="Coils"/>
    </source>
</evidence>
<evidence type="ECO:0000256" key="5">
    <source>
        <dbReference type="ARBA" id="ARBA00024867"/>
    </source>
</evidence>
<name>A0A6V8SAQ3_9CLOT</name>
<evidence type="ECO:0000313" key="11">
    <source>
        <dbReference type="Proteomes" id="UP000580568"/>
    </source>
</evidence>
<comment type="function">
    <text evidence="5">May play the central regulatory role in sporulation. It may be an element of the effector pathway responsible for the activation of sporulation genes in response to nutritional stress. Spo0A may act in concert with spo0H (a sigma factor) to control the expression of some genes that are critical to the sporulation process.</text>
</comment>
<gene>
    <name evidence="10" type="ORF">bsdtw1_00366</name>
</gene>
<dbReference type="PROSITE" id="PS01124">
    <property type="entry name" value="HTH_ARAC_FAMILY_2"/>
    <property type="match status" value="1"/>
</dbReference>
<dbReference type="SMART" id="SM00342">
    <property type="entry name" value="HTH_ARAC"/>
    <property type="match status" value="1"/>
</dbReference>
<dbReference type="PANTHER" id="PTHR43280:SF28">
    <property type="entry name" value="HTH-TYPE TRANSCRIPTIONAL ACTIVATOR RHAS"/>
    <property type="match status" value="1"/>
</dbReference>
<dbReference type="CDD" id="cd17536">
    <property type="entry name" value="REC_YesN-like"/>
    <property type="match status" value="1"/>
</dbReference>
<evidence type="ECO:0000256" key="6">
    <source>
        <dbReference type="PROSITE-ProRule" id="PRU00169"/>
    </source>
</evidence>
<dbReference type="Gene3D" id="3.40.50.2300">
    <property type="match status" value="1"/>
</dbReference>
<evidence type="ECO:0000256" key="4">
    <source>
        <dbReference type="ARBA" id="ARBA00023163"/>
    </source>
</evidence>
<dbReference type="InterPro" id="IPR018062">
    <property type="entry name" value="HTH_AraC-typ_CS"/>
</dbReference>